<reference evidence="1 2" key="1">
    <citation type="journal article" date="2015" name="Nature">
        <title>rRNA introns, odd ribosomes, and small enigmatic genomes across a large radiation of phyla.</title>
        <authorList>
            <person name="Brown C.T."/>
            <person name="Hug L.A."/>
            <person name="Thomas B.C."/>
            <person name="Sharon I."/>
            <person name="Castelle C.J."/>
            <person name="Singh A."/>
            <person name="Wilkins M.J."/>
            <person name="Williams K.H."/>
            <person name="Banfield J.F."/>
        </authorList>
    </citation>
    <scope>NUCLEOTIDE SEQUENCE [LARGE SCALE GENOMIC DNA]</scope>
</reference>
<dbReference type="EMBL" id="LCEB01000046">
    <property type="protein sequence ID" value="KKS63814.1"/>
    <property type="molecule type" value="Genomic_DNA"/>
</dbReference>
<comment type="caution">
    <text evidence="1">The sequence shown here is derived from an EMBL/GenBank/DDBJ whole genome shotgun (WGS) entry which is preliminary data.</text>
</comment>
<protein>
    <submittedName>
        <fullName evidence="1">Uncharacterized protein</fullName>
    </submittedName>
</protein>
<dbReference type="AlphaFoldDB" id="A0A0G1AS62"/>
<dbReference type="Proteomes" id="UP000034135">
    <property type="component" value="Unassembled WGS sequence"/>
</dbReference>
<evidence type="ECO:0000313" key="2">
    <source>
        <dbReference type="Proteomes" id="UP000034135"/>
    </source>
</evidence>
<proteinExistence type="predicted"/>
<gene>
    <name evidence="1" type="ORF">UV33_C0046G0005</name>
</gene>
<organism evidence="1 2">
    <name type="scientific">Candidatus Daviesbacteria bacterium GW2011_GWA1_42_6</name>
    <dbReference type="NCBI Taxonomy" id="1618420"/>
    <lineage>
        <taxon>Bacteria</taxon>
        <taxon>Candidatus Daviesiibacteriota</taxon>
    </lineage>
</organism>
<name>A0A0G1AS62_9BACT</name>
<accession>A0A0G1AS62</accession>
<evidence type="ECO:0000313" key="1">
    <source>
        <dbReference type="EMBL" id="KKS63814.1"/>
    </source>
</evidence>
<sequence length="104" mass="11512">MGTNIPDGFQMNLQDMETQADVAKVEKDGRLIFKARFKAKLLPKLDVESLKREIKGASVEGAVERLKKIENVTGAEIRFTPNLPGPLGRIPLLDQNISINVTPK</sequence>